<dbReference type="RefSeq" id="WP_012161373.1">
    <property type="nucleotide sequence ID" value="NC_009925.1"/>
</dbReference>
<dbReference type="AlphaFoldDB" id="B0CFA2"/>
<sequence length="200" mass="21071">MKNLLTGAGVSLLVTTIASFGSVNVSLAQETSIDPQSLPGNYGLVRSFDGQNLEVRLLDGTQKTYSVPEGTSASLEQGDLIGFDLDKEGTMVSNVQPPVVDEVIRGTVTDVDLESETVTLLPEGADAPIDTRVSQSTISRLGLEPGKEMMVTKFADTWATKVCLPRAAAPVVAPPVQEPIVPFGGAEPDPIPSEPIPALW</sequence>
<reference evidence="1 2" key="1">
    <citation type="journal article" date="2008" name="Proc. Natl. Acad. Sci. U.S.A.">
        <title>Niche adaptation and genome expansion in the chlorophyll d-producing cyanobacterium Acaryochloris marina.</title>
        <authorList>
            <person name="Swingley W.D."/>
            <person name="Chen M."/>
            <person name="Cheung P.C."/>
            <person name="Conrad A.L."/>
            <person name="Dejesa L.C."/>
            <person name="Hao J."/>
            <person name="Honchak B.M."/>
            <person name="Karbach L.E."/>
            <person name="Kurdoglu A."/>
            <person name="Lahiri S."/>
            <person name="Mastrian S.D."/>
            <person name="Miyashita H."/>
            <person name="Page L."/>
            <person name="Ramakrishna P."/>
            <person name="Satoh S."/>
            <person name="Sattley W.M."/>
            <person name="Shimada Y."/>
            <person name="Taylor H.L."/>
            <person name="Tomo T."/>
            <person name="Tsuchiya T."/>
            <person name="Wang Z.T."/>
            <person name="Raymond J."/>
            <person name="Mimuro M."/>
            <person name="Blankenship R.E."/>
            <person name="Touchman J.W."/>
        </authorList>
    </citation>
    <scope>NUCLEOTIDE SEQUENCE [LARGE SCALE GENOMIC DNA]</scope>
    <source>
        <strain evidence="2">MBIC 11017</strain>
    </source>
</reference>
<organism evidence="1 2">
    <name type="scientific">Acaryochloris marina (strain MBIC 11017)</name>
    <dbReference type="NCBI Taxonomy" id="329726"/>
    <lineage>
        <taxon>Bacteria</taxon>
        <taxon>Bacillati</taxon>
        <taxon>Cyanobacteriota</taxon>
        <taxon>Cyanophyceae</taxon>
        <taxon>Acaryochloridales</taxon>
        <taxon>Acaryochloridaceae</taxon>
        <taxon>Acaryochloris</taxon>
    </lineage>
</organism>
<gene>
    <name evidence="1" type="ordered locus">AM1_0745</name>
</gene>
<keyword evidence="2" id="KW-1185">Reference proteome</keyword>
<evidence type="ECO:0000313" key="2">
    <source>
        <dbReference type="Proteomes" id="UP000000268"/>
    </source>
</evidence>
<dbReference type="eggNOG" id="ENOG502ZEQ5">
    <property type="taxonomic scope" value="Bacteria"/>
</dbReference>
<protein>
    <submittedName>
        <fullName evidence="1">Uncharacterized protein</fullName>
    </submittedName>
</protein>
<dbReference type="Proteomes" id="UP000000268">
    <property type="component" value="Chromosome"/>
</dbReference>
<evidence type="ECO:0000313" key="1">
    <source>
        <dbReference type="EMBL" id="ABW25789.1"/>
    </source>
</evidence>
<dbReference type="OrthoDB" id="575395at2"/>
<accession>B0CFA2</accession>
<dbReference type="KEGG" id="amr:AM1_0745"/>
<dbReference type="HOGENOM" id="CLU_1363722_0_0_3"/>
<dbReference type="STRING" id="329726.AM1_0745"/>
<proteinExistence type="predicted"/>
<name>B0CFA2_ACAM1</name>
<dbReference type="EMBL" id="CP000828">
    <property type="protein sequence ID" value="ABW25789.1"/>
    <property type="molecule type" value="Genomic_DNA"/>
</dbReference>